<keyword evidence="5 11" id="KW-0028">Amino-acid biosynthesis</keyword>
<evidence type="ECO:0000256" key="8">
    <source>
        <dbReference type="ARBA" id="ARBA00023002"/>
    </source>
</evidence>
<keyword evidence="15" id="KW-1185">Reference proteome</keyword>
<name>D7FWF9_ECTSI</name>
<organism evidence="14 15">
    <name type="scientific">Ectocarpus siliculosus</name>
    <name type="common">Brown alga</name>
    <name type="synonym">Conferva siliculosa</name>
    <dbReference type="NCBI Taxonomy" id="2880"/>
    <lineage>
        <taxon>Eukaryota</taxon>
        <taxon>Sar</taxon>
        <taxon>Stramenopiles</taxon>
        <taxon>Ochrophyta</taxon>
        <taxon>PX clade</taxon>
        <taxon>Phaeophyceae</taxon>
        <taxon>Ectocarpales</taxon>
        <taxon>Ectocarpaceae</taxon>
        <taxon>Ectocarpus</taxon>
    </lineage>
</organism>
<dbReference type="EMBL" id="FN649760">
    <property type="protein sequence ID" value="CBJ32047.1"/>
    <property type="molecule type" value="Genomic_DNA"/>
</dbReference>
<evidence type="ECO:0000259" key="12">
    <source>
        <dbReference type="Pfam" id="PF03807"/>
    </source>
</evidence>
<evidence type="ECO:0000256" key="5">
    <source>
        <dbReference type="ARBA" id="ARBA00022605"/>
    </source>
</evidence>
<dbReference type="InterPro" id="IPR029036">
    <property type="entry name" value="P5CR_dimer"/>
</dbReference>
<dbReference type="InterPro" id="IPR053790">
    <property type="entry name" value="P5CR-like_CS"/>
</dbReference>
<evidence type="ECO:0000259" key="13">
    <source>
        <dbReference type="Pfam" id="PF14748"/>
    </source>
</evidence>
<dbReference type="NCBIfam" id="TIGR00112">
    <property type="entry name" value="proC"/>
    <property type="match status" value="1"/>
</dbReference>
<dbReference type="eggNOG" id="KOG3124">
    <property type="taxonomic scope" value="Eukaryota"/>
</dbReference>
<dbReference type="Pfam" id="PF03807">
    <property type="entry name" value="F420_oxidored"/>
    <property type="match status" value="1"/>
</dbReference>
<sequence>MDNNAGSQDCLRTQDCTLSAPPHTHNLGLLRQGLMRTAQRRGTATAMATTVEDEVEAPEPGDGPRLGFVGAGMMATAMVNGIVASKVTEPDNVFVSAPHRSSLDRFAKLGVRTSDINLEVASGSDVVVVAVKPDVVPAVLREIAPHLRKDALVVSIAAGIPLAVLEQLAPGKRVVRVMPNTPCLVSEGATGFSMGSLATDEDRDTVHALMGAVGLAVEVKEALLDGLTGVSGSGPAYIYVLIEALADGGVRMGLPRAMAIRLAAQTVKGAAEMVLETGEHPAVLKDNVCSPGGLTIAAIESLEKNGFRSAAMQAVIAVASKSIEMRNAEEEKRTK</sequence>
<dbReference type="SUPFAM" id="SSF51735">
    <property type="entry name" value="NAD(P)-binding Rossmann-fold domains"/>
    <property type="match status" value="1"/>
</dbReference>
<dbReference type="OrthoDB" id="10263291at2759"/>
<dbReference type="InterPro" id="IPR008927">
    <property type="entry name" value="6-PGluconate_DH-like_C_sf"/>
</dbReference>
<dbReference type="Pfam" id="PF14748">
    <property type="entry name" value="P5CR_dimer"/>
    <property type="match status" value="1"/>
</dbReference>
<comment type="pathway">
    <text evidence="11">Amino-acid biosynthesis; L-proline biosynthesis; L-proline from L-glutamate 5-semialdehyde: step 1/1.</text>
</comment>
<dbReference type="FunFam" id="3.40.50.720:FF:000190">
    <property type="entry name" value="Pyrroline-5-carboxylate reductase"/>
    <property type="match status" value="1"/>
</dbReference>
<dbReference type="InParanoid" id="D7FWF9"/>
<dbReference type="InterPro" id="IPR036291">
    <property type="entry name" value="NAD(P)-bd_dom_sf"/>
</dbReference>
<feature type="domain" description="Pyrroline-5-carboxylate reductase dimerisation" evidence="13">
    <location>
        <begin position="221"/>
        <end position="325"/>
    </location>
</feature>
<dbReference type="GO" id="GO:0005737">
    <property type="term" value="C:cytoplasm"/>
    <property type="evidence" value="ECO:0007669"/>
    <property type="project" value="UniProtKB-SubCell"/>
</dbReference>
<evidence type="ECO:0000313" key="14">
    <source>
        <dbReference type="EMBL" id="CBJ32047.1"/>
    </source>
</evidence>
<dbReference type="Proteomes" id="UP000002630">
    <property type="component" value="Unassembled WGS sequence"/>
</dbReference>
<comment type="catalytic activity">
    <reaction evidence="10 11">
        <text>L-proline + NADP(+) = (S)-1-pyrroline-5-carboxylate + NADPH + 2 H(+)</text>
        <dbReference type="Rhea" id="RHEA:14109"/>
        <dbReference type="ChEBI" id="CHEBI:15378"/>
        <dbReference type="ChEBI" id="CHEBI:17388"/>
        <dbReference type="ChEBI" id="CHEBI:57783"/>
        <dbReference type="ChEBI" id="CHEBI:58349"/>
        <dbReference type="ChEBI" id="CHEBI:60039"/>
        <dbReference type="EC" id="1.5.1.2"/>
    </reaction>
</comment>
<evidence type="ECO:0000313" key="15">
    <source>
        <dbReference type="Proteomes" id="UP000002630"/>
    </source>
</evidence>
<evidence type="ECO:0000256" key="3">
    <source>
        <dbReference type="ARBA" id="ARBA00021413"/>
    </source>
</evidence>
<evidence type="ECO:0000256" key="9">
    <source>
        <dbReference type="ARBA" id="ARBA00050547"/>
    </source>
</evidence>
<keyword evidence="4" id="KW-0963">Cytoplasm</keyword>
<dbReference type="PANTHER" id="PTHR11645">
    <property type="entry name" value="PYRROLINE-5-CARBOXYLATE REDUCTASE"/>
    <property type="match status" value="1"/>
</dbReference>
<dbReference type="InterPro" id="IPR000304">
    <property type="entry name" value="Pyrroline-COOH_reductase"/>
</dbReference>
<dbReference type="AlphaFoldDB" id="D7FWF9"/>
<dbReference type="Gene3D" id="1.10.3730.10">
    <property type="entry name" value="ProC C-terminal domain-like"/>
    <property type="match status" value="1"/>
</dbReference>
<evidence type="ECO:0000256" key="10">
    <source>
        <dbReference type="ARBA" id="ARBA00052690"/>
    </source>
</evidence>
<dbReference type="EC" id="1.5.1.2" evidence="11"/>
<protein>
    <recommendedName>
        <fullName evidence="3 11">Pyrroline-5-carboxylate reductase</fullName>
        <ecNumber evidence="11">1.5.1.2</ecNumber>
    </recommendedName>
</protein>
<comment type="catalytic activity">
    <reaction evidence="9">
        <text>L-proline + NAD(+) = (S)-1-pyrroline-5-carboxylate + NADH + 2 H(+)</text>
        <dbReference type="Rhea" id="RHEA:14105"/>
        <dbReference type="ChEBI" id="CHEBI:15378"/>
        <dbReference type="ChEBI" id="CHEBI:17388"/>
        <dbReference type="ChEBI" id="CHEBI:57540"/>
        <dbReference type="ChEBI" id="CHEBI:57945"/>
        <dbReference type="ChEBI" id="CHEBI:60039"/>
        <dbReference type="EC" id="1.5.1.2"/>
    </reaction>
</comment>
<accession>D7FWF9</accession>
<gene>
    <name evidence="14" type="primary">P5CR</name>
    <name evidence="14" type="ORF">Esi_0305_0010</name>
</gene>
<dbReference type="GO" id="GO:0004735">
    <property type="term" value="F:pyrroline-5-carboxylate reductase activity"/>
    <property type="evidence" value="ECO:0007669"/>
    <property type="project" value="UniProtKB-EC"/>
</dbReference>
<dbReference type="SUPFAM" id="SSF48179">
    <property type="entry name" value="6-phosphogluconate dehydrogenase C-terminal domain-like"/>
    <property type="match status" value="1"/>
</dbReference>
<evidence type="ECO:0000256" key="4">
    <source>
        <dbReference type="ARBA" id="ARBA00022490"/>
    </source>
</evidence>
<evidence type="ECO:0000256" key="1">
    <source>
        <dbReference type="ARBA" id="ARBA00004496"/>
    </source>
</evidence>
<keyword evidence="8 11" id="KW-0560">Oxidoreductase</keyword>
<evidence type="ECO:0000256" key="6">
    <source>
        <dbReference type="ARBA" id="ARBA00022650"/>
    </source>
</evidence>
<proteinExistence type="inferred from homology"/>
<keyword evidence="7 11" id="KW-0521">NADP</keyword>
<dbReference type="STRING" id="2880.D7FWF9"/>
<dbReference type="PROSITE" id="PS00521">
    <property type="entry name" value="P5CR"/>
    <property type="match status" value="1"/>
</dbReference>
<dbReference type="Gene3D" id="3.40.50.720">
    <property type="entry name" value="NAD(P)-binding Rossmann-like Domain"/>
    <property type="match status" value="1"/>
</dbReference>
<comment type="similarity">
    <text evidence="2 11">Belongs to the pyrroline-5-carboxylate reductase family.</text>
</comment>
<feature type="domain" description="Pyrroline-5-carboxylate reductase catalytic N-terminal" evidence="12">
    <location>
        <begin position="65"/>
        <end position="159"/>
    </location>
</feature>
<dbReference type="InterPro" id="IPR028939">
    <property type="entry name" value="P5C_Rdtase_cat_N"/>
</dbReference>
<dbReference type="FunFam" id="1.10.3730.10:FF:000001">
    <property type="entry name" value="Pyrroline-5-carboxylate reductase"/>
    <property type="match status" value="1"/>
</dbReference>
<dbReference type="GO" id="GO:0055129">
    <property type="term" value="P:L-proline biosynthetic process"/>
    <property type="evidence" value="ECO:0007669"/>
    <property type="project" value="UniProtKB-UniPathway"/>
</dbReference>
<evidence type="ECO:0000256" key="11">
    <source>
        <dbReference type="RuleBase" id="RU003903"/>
    </source>
</evidence>
<comment type="subcellular location">
    <subcellularLocation>
        <location evidence="1">Cytoplasm</location>
    </subcellularLocation>
</comment>
<evidence type="ECO:0000256" key="7">
    <source>
        <dbReference type="ARBA" id="ARBA00022857"/>
    </source>
</evidence>
<dbReference type="UniPathway" id="UPA00098">
    <property type="reaction ID" value="UER00361"/>
</dbReference>
<evidence type="ECO:0000256" key="2">
    <source>
        <dbReference type="ARBA" id="ARBA00005525"/>
    </source>
</evidence>
<dbReference type="PANTHER" id="PTHR11645:SF0">
    <property type="entry name" value="PYRROLINE-5-CARBOXYLATE REDUCTASE 3"/>
    <property type="match status" value="1"/>
</dbReference>
<dbReference type="FunCoup" id="D7FWF9">
    <property type="interactions" value="145"/>
</dbReference>
<dbReference type="HAMAP" id="MF_01925">
    <property type="entry name" value="P5C_reductase"/>
    <property type="match status" value="1"/>
</dbReference>
<reference evidence="14 15" key="1">
    <citation type="journal article" date="2010" name="Nature">
        <title>The Ectocarpus genome and the independent evolution of multicellularity in brown algae.</title>
        <authorList>
            <person name="Cock J.M."/>
            <person name="Sterck L."/>
            <person name="Rouze P."/>
            <person name="Scornet D."/>
            <person name="Allen A.E."/>
            <person name="Amoutzias G."/>
            <person name="Anthouard V."/>
            <person name="Artiguenave F."/>
            <person name="Aury J.M."/>
            <person name="Badger J.H."/>
            <person name="Beszteri B."/>
            <person name="Billiau K."/>
            <person name="Bonnet E."/>
            <person name="Bothwell J.H."/>
            <person name="Bowler C."/>
            <person name="Boyen C."/>
            <person name="Brownlee C."/>
            <person name="Carrano C.J."/>
            <person name="Charrier B."/>
            <person name="Cho G.Y."/>
            <person name="Coelho S.M."/>
            <person name="Collen J."/>
            <person name="Corre E."/>
            <person name="Da Silva C."/>
            <person name="Delage L."/>
            <person name="Delaroque N."/>
            <person name="Dittami S.M."/>
            <person name="Doulbeau S."/>
            <person name="Elias M."/>
            <person name="Farnham G."/>
            <person name="Gachon C.M."/>
            <person name="Gschloessl B."/>
            <person name="Heesch S."/>
            <person name="Jabbari K."/>
            <person name="Jubin C."/>
            <person name="Kawai H."/>
            <person name="Kimura K."/>
            <person name="Kloareg B."/>
            <person name="Kupper F.C."/>
            <person name="Lang D."/>
            <person name="Le Bail A."/>
            <person name="Leblanc C."/>
            <person name="Lerouge P."/>
            <person name="Lohr M."/>
            <person name="Lopez P.J."/>
            <person name="Martens C."/>
            <person name="Maumus F."/>
            <person name="Michel G."/>
            <person name="Miranda-Saavedra D."/>
            <person name="Morales J."/>
            <person name="Moreau H."/>
            <person name="Motomura T."/>
            <person name="Nagasato C."/>
            <person name="Napoli C.A."/>
            <person name="Nelson D.R."/>
            <person name="Nyvall-Collen P."/>
            <person name="Peters A.F."/>
            <person name="Pommier C."/>
            <person name="Potin P."/>
            <person name="Poulain J."/>
            <person name="Quesneville H."/>
            <person name="Read B."/>
            <person name="Rensing S.A."/>
            <person name="Ritter A."/>
            <person name="Rousvoal S."/>
            <person name="Samanta M."/>
            <person name="Samson G."/>
            <person name="Schroeder D.C."/>
            <person name="Segurens B."/>
            <person name="Strittmatter M."/>
            <person name="Tonon T."/>
            <person name="Tregear J.W."/>
            <person name="Valentin K."/>
            <person name="von Dassow P."/>
            <person name="Yamagishi T."/>
            <person name="Van de Peer Y."/>
            <person name="Wincker P."/>
        </authorList>
    </citation>
    <scope>NUCLEOTIDE SEQUENCE [LARGE SCALE GENOMIC DNA]</scope>
    <source>
        <strain evidence="15">Ec32 / CCAP1310/4</strain>
    </source>
</reference>
<keyword evidence="6 11" id="KW-0641">Proline biosynthesis</keyword>